<keyword evidence="2" id="KW-1003">Cell membrane</keyword>
<accession>A0A9J6BE50</accession>
<evidence type="ECO:0000256" key="4">
    <source>
        <dbReference type="ARBA" id="ARBA00022989"/>
    </source>
</evidence>
<dbReference type="AlphaFoldDB" id="A0A9J6BE50"/>
<name>A0A9J6BE50_POLVA</name>
<dbReference type="PROSITE" id="PS51257">
    <property type="entry name" value="PROKAR_LIPOPROTEIN"/>
    <property type="match status" value="1"/>
</dbReference>
<keyword evidence="6" id="KW-0675">Receptor</keyword>
<comment type="caution">
    <text evidence="10">The sequence shown here is derived from an EMBL/GenBank/DDBJ whole genome shotgun (WGS) entry which is preliminary data.</text>
</comment>
<gene>
    <name evidence="10" type="ORF">PVAND_015846</name>
</gene>
<keyword evidence="5 8" id="KW-0472">Membrane</keyword>
<keyword evidence="9" id="KW-0732">Signal</keyword>
<keyword evidence="4 8" id="KW-1133">Transmembrane helix</keyword>
<evidence type="ECO:0000256" key="7">
    <source>
        <dbReference type="ARBA" id="ARBA00023180"/>
    </source>
</evidence>
<keyword evidence="3 8" id="KW-0812">Transmembrane</keyword>
<feature type="signal peptide" evidence="9">
    <location>
        <begin position="1"/>
        <end position="19"/>
    </location>
</feature>
<evidence type="ECO:0000313" key="10">
    <source>
        <dbReference type="EMBL" id="KAG5667880.1"/>
    </source>
</evidence>
<comment type="subcellular location">
    <subcellularLocation>
        <location evidence="1">Cell membrane</location>
        <topology evidence="1">Multi-pass membrane protein</topology>
    </subcellularLocation>
</comment>
<reference evidence="10" key="1">
    <citation type="submission" date="2021-03" db="EMBL/GenBank/DDBJ databases">
        <title>Chromosome level genome of the anhydrobiotic midge Polypedilum vanderplanki.</title>
        <authorList>
            <person name="Yoshida Y."/>
            <person name="Kikawada T."/>
            <person name="Gusev O."/>
        </authorList>
    </citation>
    <scope>NUCLEOTIDE SEQUENCE</scope>
    <source>
        <strain evidence="10">NIAS01</strain>
        <tissue evidence="10">Whole body or cell culture</tissue>
    </source>
</reference>
<keyword evidence="11" id="KW-1185">Reference proteome</keyword>
<evidence type="ECO:0000256" key="3">
    <source>
        <dbReference type="ARBA" id="ARBA00022692"/>
    </source>
</evidence>
<evidence type="ECO:0000256" key="1">
    <source>
        <dbReference type="ARBA" id="ARBA00004651"/>
    </source>
</evidence>
<dbReference type="OrthoDB" id="6614738at2759"/>
<feature type="transmembrane region" description="Helical" evidence="8">
    <location>
        <begin position="609"/>
        <end position="627"/>
    </location>
</feature>
<feature type="transmembrane region" description="Helical" evidence="8">
    <location>
        <begin position="392"/>
        <end position="409"/>
    </location>
</feature>
<evidence type="ECO:0000256" key="5">
    <source>
        <dbReference type="ARBA" id="ARBA00023136"/>
    </source>
</evidence>
<sequence length="662" mass="78195">MFGVIKVILFNLLLLLACCEENFLNQKTKYKIFEQILKDSTQLISKAISDVIHEFYITQNLTFDIIIYGEKSNHLSDVVDGIKSQNISTTIRHISKIDDWNHEMNKSAVIFVKSEADFAELHEKSKTKIFELPHLNSPTPENFKFFVYVEEIKNVMDINGLIDLNYDLRLPTDMRFFEFFITADDNFVNLSANLLYSEENCGNFNQKLLNAFDLNSQKWTEKLQSFNHYDNFHNCVLKFYTKNSYYLHFETNEDFLVTSSENSKDLKLAGINYHIIQFLSQKFNFTSRFLFDDEISGNATDYTHIAIDILNYGNVSNFFHYLQPVFVDNYHFIVSQNDFYTNYEKMLFPFDTTTWILILFTYGLTFGIIFGLQYSPKWIKNAFFGKDNKQPGYNALGAFFGVAFVGLPRESLSRYILIIYIWFCLIIRTCWQSMMFEFMTSDMRKPLPQTLDDLRELNYTIIMHETILFTSTSVLQELLNGRESPKVIIFYFDDDSIFNANFLDLYDQSSLGQTNSKFAFLMEAELYHIFDDYYNQSLPMQNEKISKSTGYFLPKNHILLLHMKKLFDELIPTGILEHLKQYSVWFLNRPIYKDPGDPRRILSIFDLEFGFVIFLAALFVSTIVFIYELHALYVEEQLRKLIGLYQFIRVIKERLRVYHDKW</sequence>
<dbReference type="Gene3D" id="1.10.287.70">
    <property type="match status" value="1"/>
</dbReference>
<dbReference type="Proteomes" id="UP001107558">
    <property type="component" value="Chromosome 4"/>
</dbReference>
<evidence type="ECO:0000256" key="2">
    <source>
        <dbReference type="ARBA" id="ARBA00022475"/>
    </source>
</evidence>
<dbReference type="PANTHER" id="PTHR42643">
    <property type="entry name" value="IONOTROPIC RECEPTOR 20A-RELATED"/>
    <property type="match status" value="1"/>
</dbReference>
<feature type="transmembrane region" description="Helical" evidence="8">
    <location>
        <begin position="354"/>
        <end position="372"/>
    </location>
</feature>
<evidence type="ECO:0000256" key="6">
    <source>
        <dbReference type="ARBA" id="ARBA00023170"/>
    </source>
</evidence>
<protein>
    <recommendedName>
        <fullName evidence="12">Ionotropic receptor</fullName>
    </recommendedName>
</protein>
<evidence type="ECO:0000256" key="8">
    <source>
        <dbReference type="SAM" id="Phobius"/>
    </source>
</evidence>
<organism evidence="10 11">
    <name type="scientific">Polypedilum vanderplanki</name>
    <name type="common">Sleeping chironomid midge</name>
    <dbReference type="NCBI Taxonomy" id="319348"/>
    <lineage>
        <taxon>Eukaryota</taxon>
        <taxon>Metazoa</taxon>
        <taxon>Ecdysozoa</taxon>
        <taxon>Arthropoda</taxon>
        <taxon>Hexapoda</taxon>
        <taxon>Insecta</taxon>
        <taxon>Pterygota</taxon>
        <taxon>Neoptera</taxon>
        <taxon>Endopterygota</taxon>
        <taxon>Diptera</taxon>
        <taxon>Nematocera</taxon>
        <taxon>Chironomoidea</taxon>
        <taxon>Chironomidae</taxon>
        <taxon>Chironominae</taxon>
        <taxon>Polypedilum</taxon>
        <taxon>Polypedilum</taxon>
    </lineage>
</organism>
<dbReference type="EMBL" id="JADBJN010000004">
    <property type="protein sequence ID" value="KAG5667880.1"/>
    <property type="molecule type" value="Genomic_DNA"/>
</dbReference>
<feature type="transmembrane region" description="Helical" evidence="8">
    <location>
        <begin position="415"/>
        <end position="436"/>
    </location>
</feature>
<feature type="chain" id="PRO_5039908105" description="Ionotropic receptor" evidence="9">
    <location>
        <begin position="20"/>
        <end position="662"/>
    </location>
</feature>
<keyword evidence="7" id="KW-0325">Glycoprotein</keyword>
<evidence type="ECO:0000313" key="11">
    <source>
        <dbReference type="Proteomes" id="UP001107558"/>
    </source>
</evidence>
<dbReference type="GO" id="GO:0005886">
    <property type="term" value="C:plasma membrane"/>
    <property type="evidence" value="ECO:0007669"/>
    <property type="project" value="UniProtKB-SubCell"/>
</dbReference>
<dbReference type="PANTHER" id="PTHR42643:SF30">
    <property type="entry name" value="IONOTROPIC RECEPTOR 40A-RELATED"/>
    <property type="match status" value="1"/>
</dbReference>
<evidence type="ECO:0000256" key="9">
    <source>
        <dbReference type="SAM" id="SignalP"/>
    </source>
</evidence>
<evidence type="ECO:0008006" key="12">
    <source>
        <dbReference type="Google" id="ProtNLM"/>
    </source>
</evidence>
<dbReference type="InterPro" id="IPR052192">
    <property type="entry name" value="Insect_Ionotropic_Sensory_Rcpt"/>
</dbReference>
<proteinExistence type="predicted"/>